<comment type="subcellular location">
    <subcellularLocation>
        <location evidence="1">Cell membrane</location>
        <topology evidence="1">Multi-pass membrane protein</topology>
    </subcellularLocation>
</comment>
<protein>
    <submittedName>
        <fullName evidence="12">Type I secretion system permease/ATPase</fullName>
    </submittedName>
</protein>
<keyword evidence="6 9" id="KW-1133">Transmembrane helix</keyword>
<dbReference type="PROSITE" id="PS50893">
    <property type="entry name" value="ABC_TRANSPORTER_2"/>
    <property type="match status" value="1"/>
</dbReference>
<feature type="compositionally biased region" description="Low complexity" evidence="8">
    <location>
        <begin position="595"/>
        <end position="606"/>
    </location>
</feature>
<dbReference type="PANTHER" id="PTHR24221:SF248">
    <property type="entry name" value="ABC TRANSPORTER TRANSMEMBRANE REGION"/>
    <property type="match status" value="1"/>
</dbReference>
<feature type="domain" description="ABC transporter" evidence="10">
    <location>
        <begin position="335"/>
        <end position="570"/>
    </location>
</feature>
<dbReference type="SMART" id="SM00382">
    <property type="entry name" value="AAA"/>
    <property type="match status" value="1"/>
</dbReference>
<dbReference type="RefSeq" id="WP_239368876.1">
    <property type="nucleotide sequence ID" value="NZ_JAKREW010000026.1"/>
</dbReference>
<dbReference type="InterPro" id="IPR010128">
    <property type="entry name" value="ATPase_T1SS_PrtD-like"/>
</dbReference>
<dbReference type="NCBIfam" id="TIGR01842">
    <property type="entry name" value="type_I_sec_PrtD"/>
    <property type="match status" value="1"/>
</dbReference>
<keyword evidence="7 9" id="KW-0472">Membrane</keyword>
<name>A0ABS9QJJ0_9HYPH</name>
<evidence type="ECO:0000256" key="5">
    <source>
        <dbReference type="ARBA" id="ARBA00022840"/>
    </source>
</evidence>
<evidence type="ECO:0000256" key="1">
    <source>
        <dbReference type="ARBA" id="ARBA00004651"/>
    </source>
</evidence>
<dbReference type="SUPFAM" id="SSF52540">
    <property type="entry name" value="P-loop containing nucleoside triphosphate hydrolases"/>
    <property type="match status" value="1"/>
</dbReference>
<keyword evidence="3 9" id="KW-0812">Transmembrane</keyword>
<dbReference type="Gene3D" id="1.20.1560.10">
    <property type="entry name" value="ABC transporter type 1, transmembrane domain"/>
    <property type="match status" value="1"/>
</dbReference>
<keyword evidence="4" id="KW-0547">Nucleotide-binding</keyword>
<dbReference type="Gene3D" id="3.40.50.300">
    <property type="entry name" value="P-loop containing nucleotide triphosphate hydrolases"/>
    <property type="match status" value="1"/>
</dbReference>
<keyword evidence="5" id="KW-0067">ATP-binding</keyword>
<dbReference type="InterPro" id="IPR003593">
    <property type="entry name" value="AAA+_ATPase"/>
</dbReference>
<dbReference type="EMBL" id="JAKREW010000026">
    <property type="protein sequence ID" value="MCG7507590.1"/>
    <property type="molecule type" value="Genomic_DNA"/>
</dbReference>
<evidence type="ECO:0000313" key="13">
    <source>
        <dbReference type="Proteomes" id="UP001201701"/>
    </source>
</evidence>
<keyword evidence="13" id="KW-1185">Reference proteome</keyword>
<feature type="region of interest" description="Disordered" evidence="8">
    <location>
        <begin position="575"/>
        <end position="606"/>
    </location>
</feature>
<proteinExistence type="inferred from homology"/>
<dbReference type="InterPro" id="IPR027417">
    <property type="entry name" value="P-loop_NTPase"/>
</dbReference>
<evidence type="ECO:0000256" key="4">
    <source>
        <dbReference type="ARBA" id="ARBA00022741"/>
    </source>
</evidence>
<dbReference type="Proteomes" id="UP001201701">
    <property type="component" value="Unassembled WGS sequence"/>
</dbReference>
<feature type="transmembrane region" description="Helical" evidence="9">
    <location>
        <begin position="63"/>
        <end position="81"/>
    </location>
</feature>
<dbReference type="PROSITE" id="PS00211">
    <property type="entry name" value="ABC_TRANSPORTER_1"/>
    <property type="match status" value="1"/>
</dbReference>
<dbReference type="Pfam" id="PF00005">
    <property type="entry name" value="ABC_tran"/>
    <property type="match status" value="1"/>
</dbReference>
<dbReference type="SUPFAM" id="SSF90123">
    <property type="entry name" value="ABC transporter transmembrane region"/>
    <property type="match status" value="1"/>
</dbReference>
<gene>
    <name evidence="12" type="ORF">L4923_21370</name>
</gene>
<reference evidence="12 13" key="1">
    <citation type="submission" date="2022-02" db="EMBL/GenBank/DDBJ databases">
        <title>Draft genome sequence of Mezorhizobium retamae strain IRAMC:0171 isolated from Retama raetam nodules.</title>
        <authorList>
            <person name="Bengaied R."/>
            <person name="Sbissi I."/>
            <person name="Huber K."/>
            <person name="Ghodbane F."/>
            <person name="Nouioui I."/>
            <person name="Tarhouni M."/>
            <person name="Gtari M."/>
        </authorList>
    </citation>
    <scope>NUCLEOTIDE SEQUENCE [LARGE SCALE GENOMIC DNA]</scope>
    <source>
        <strain evidence="12 13">IRAMC:0171</strain>
    </source>
</reference>
<dbReference type="InterPro" id="IPR011527">
    <property type="entry name" value="ABC1_TM_dom"/>
</dbReference>
<feature type="domain" description="ABC transmembrane type-1" evidence="11">
    <location>
        <begin position="28"/>
        <end position="304"/>
    </location>
</feature>
<dbReference type="InterPro" id="IPR017871">
    <property type="entry name" value="ABC_transporter-like_CS"/>
</dbReference>
<comment type="caution">
    <text evidence="12">The sequence shown here is derived from an EMBL/GenBank/DDBJ whole genome shotgun (WGS) entry which is preliminary data.</text>
</comment>
<dbReference type="InterPro" id="IPR003439">
    <property type="entry name" value="ABC_transporter-like_ATP-bd"/>
</dbReference>
<organism evidence="12 13">
    <name type="scientific">Mesorhizobium retamae</name>
    <dbReference type="NCBI Taxonomy" id="2912854"/>
    <lineage>
        <taxon>Bacteria</taxon>
        <taxon>Pseudomonadati</taxon>
        <taxon>Pseudomonadota</taxon>
        <taxon>Alphaproteobacteria</taxon>
        <taxon>Hyphomicrobiales</taxon>
        <taxon>Phyllobacteriaceae</taxon>
        <taxon>Mesorhizobium</taxon>
    </lineage>
</organism>
<dbReference type="Pfam" id="PF00664">
    <property type="entry name" value="ABC_membrane"/>
    <property type="match status" value="1"/>
</dbReference>
<feature type="transmembrane region" description="Helical" evidence="9">
    <location>
        <begin position="149"/>
        <end position="178"/>
    </location>
</feature>
<evidence type="ECO:0000256" key="2">
    <source>
        <dbReference type="ARBA" id="ARBA00005417"/>
    </source>
</evidence>
<dbReference type="PANTHER" id="PTHR24221">
    <property type="entry name" value="ATP-BINDING CASSETTE SUB-FAMILY B"/>
    <property type="match status" value="1"/>
</dbReference>
<evidence type="ECO:0000256" key="7">
    <source>
        <dbReference type="ARBA" id="ARBA00023136"/>
    </source>
</evidence>
<comment type="similarity">
    <text evidence="2">Belongs to the ABC transporter superfamily.</text>
</comment>
<evidence type="ECO:0000256" key="9">
    <source>
        <dbReference type="SAM" id="Phobius"/>
    </source>
</evidence>
<dbReference type="PROSITE" id="PS50929">
    <property type="entry name" value="ABC_TM1F"/>
    <property type="match status" value="1"/>
</dbReference>
<evidence type="ECO:0000313" key="12">
    <source>
        <dbReference type="EMBL" id="MCG7507590.1"/>
    </source>
</evidence>
<evidence type="ECO:0000256" key="8">
    <source>
        <dbReference type="SAM" id="MobiDB-lite"/>
    </source>
</evidence>
<dbReference type="InterPro" id="IPR039421">
    <property type="entry name" value="Type_1_exporter"/>
</dbReference>
<feature type="transmembrane region" description="Helical" evidence="9">
    <location>
        <begin position="21"/>
        <end position="43"/>
    </location>
</feature>
<evidence type="ECO:0000259" key="11">
    <source>
        <dbReference type="PROSITE" id="PS50929"/>
    </source>
</evidence>
<dbReference type="InterPro" id="IPR036640">
    <property type="entry name" value="ABC1_TM_sf"/>
</dbReference>
<evidence type="ECO:0000256" key="6">
    <source>
        <dbReference type="ARBA" id="ARBA00022989"/>
    </source>
</evidence>
<sequence>MAVVGSRARKARKTELDDAMAQAKSAMIIVAVFSLAINLLMLASPIYMLQVYDRVLVTGHLETLVLLTVMAGAALLVLGLLDMLRNIVMARTANWLNDRLSPVIIAGCVRARLLGDQAGTQPLRDLGQVQSFLSSQASAALFDLPWTPVFLLLIWLLHPALGIFALAATILLILLGVLNEIVTRKSSLVASTSQIQALQNADMTIRNAEVVRAMGMLPGLLERFRTSNDAFLGASDVASQRGATIVGITKFVRLFVQSATLGLGAYLLLQGGATGGVMIASSILLGRALAPVEHLMAIWRNLGQTRIAYGRLRERLQNVSAEPYRIRLPEPKGRISLENVSYFAQPGRPAIIDNLSVAFQPGEAVAIIGPSASGKSTLCRLIAGIVLPSSGTVRLDGTDVQHWNGEQLGEAMGYLPQDVELFSGSVRDNISRMAKAEDQAVINAAMLSHAHEMIQRLPQGYETPIGDAGSRLSGGQRQRIGLARAVFGLPKIVVLDEPNANLDQAGESALAAAIAELKSYGTSLIIVGHRPSTLAQADKVLFLRDGRMHLFGPRDEVLARLRSIAREGERTPLHVVRASDETQADEGPEDTSQKIAPPAAQIEQIA</sequence>
<accession>A0ABS9QJJ0</accession>
<evidence type="ECO:0000256" key="3">
    <source>
        <dbReference type="ARBA" id="ARBA00022692"/>
    </source>
</evidence>
<evidence type="ECO:0000259" key="10">
    <source>
        <dbReference type="PROSITE" id="PS50893"/>
    </source>
</evidence>